<dbReference type="SMART" id="SM00906">
    <property type="entry name" value="Fungal_trans"/>
    <property type="match status" value="1"/>
</dbReference>
<evidence type="ECO:0000256" key="1">
    <source>
        <dbReference type="ARBA" id="ARBA00004123"/>
    </source>
</evidence>
<name>A0AAD2HUG1_9AGAR</name>
<organism evidence="5 6">
    <name type="scientific">Mycena citricolor</name>
    <dbReference type="NCBI Taxonomy" id="2018698"/>
    <lineage>
        <taxon>Eukaryota</taxon>
        <taxon>Fungi</taxon>
        <taxon>Dikarya</taxon>
        <taxon>Basidiomycota</taxon>
        <taxon>Agaricomycotina</taxon>
        <taxon>Agaricomycetes</taxon>
        <taxon>Agaricomycetidae</taxon>
        <taxon>Agaricales</taxon>
        <taxon>Marasmiineae</taxon>
        <taxon>Mycenaceae</taxon>
        <taxon>Mycena</taxon>
    </lineage>
</organism>
<dbReference type="Pfam" id="PF04082">
    <property type="entry name" value="Fungal_trans"/>
    <property type="match status" value="1"/>
</dbReference>
<comment type="subcellular location">
    <subcellularLocation>
        <location evidence="1">Nucleus</location>
    </subcellularLocation>
</comment>
<feature type="domain" description="Xylanolytic transcriptional activator regulatory" evidence="4">
    <location>
        <begin position="125"/>
        <end position="198"/>
    </location>
</feature>
<dbReference type="PANTHER" id="PTHR31001">
    <property type="entry name" value="UNCHARACTERIZED TRANSCRIPTIONAL REGULATORY PROTEIN"/>
    <property type="match status" value="1"/>
</dbReference>
<dbReference type="GO" id="GO:0005634">
    <property type="term" value="C:nucleus"/>
    <property type="evidence" value="ECO:0007669"/>
    <property type="project" value="UniProtKB-SubCell"/>
</dbReference>
<reference evidence="5" key="1">
    <citation type="submission" date="2023-11" db="EMBL/GenBank/DDBJ databases">
        <authorList>
            <person name="De Vega J J."/>
            <person name="De Vega J J."/>
        </authorList>
    </citation>
    <scope>NUCLEOTIDE SEQUENCE</scope>
</reference>
<evidence type="ECO:0000313" key="6">
    <source>
        <dbReference type="Proteomes" id="UP001295794"/>
    </source>
</evidence>
<dbReference type="GO" id="GO:0003677">
    <property type="term" value="F:DNA binding"/>
    <property type="evidence" value="ECO:0007669"/>
    <property type="project" value="InterPro"/>
</dbReference>
<dbReference type="GO" id="GO:0008270">
    <property type="term" value="F:zinc ion binding"/>
    <property type="evidence" value="ECO:0007669"/>
    <property type="project" value="InterPro"/>
</dbReference>
<gene>
    <name evidence="5" type="ORF">MYCIT1_LOCUS32872</name>
</gene>
<evidence type="ECO:0000256" key="3">
    <source>
        <dbReference type="SAM" id="MobiDB-lite"/>
    </source>
</evidence>
<protein>
    <recommendedName>
        <fullName evidence="4">Xylanolytic transcriptional activator regulatory domain-containing protein</fullName>
    </recommendedName>
</protein>
<accession>A0AAD2HUG1</accession>
<dbReference type="PANTHER" id="PTHR31001:SF56">
    <property type="entry name" value="ZN(2)-C6 FUNGAL-TYPE DOMAIN-CONTAINING PROTEIN"/>
    <property type="match status" value="1"/>
</dbReference>
<sequence>MLRGTCITILGRRTRMPLYEVVPEDIFFTVHFPTIYMDPLRAACIPSNLHVLSLFAMVLAIGALFDLALPIAEVQPRSAELYAVALSALDLRFPVNFDSISAAQSLHLMALWFLCMRGEEGGDSAWQALGLAMRSIVAQECHRDDSSWGLPPREAEERRRVFWETLVFDRLQSFTLGRPYALSDAHHNCEMPQTCDTPLPSDTDPEDRVFSHLKWHTLKFRFALLLGRIVDTVLNARQTPTYEVVLDMDRDVQSYYASLPGWAICEAVEHPVTALPSPDELRPAKDGLQMRRDAQIASLANMCFLAILDLHRGPFCRALMLGGRNLVSSKYKQSVESLTNAARAMINVARGLFARHPRLFSRMWYWIFHSFTAAVCQAVFVIGAPRHPLAPAAYESMQSALHLYARADGEHSKAASERLVRLAAQARSEMDKAHRVASISIEDTPPTRVAFPTSNIRGNVAEDFLGTSPTLVRSAPEPQHDKDASQHSPWPQPESDWIDHNYQFDAQTRLFHSEQPGSQQFSASRYFSEDGFDVTAFIQSGARPWMFDN</sequence>
<dbReference type="AlphaFoldDB" id="A0AAD2HUG1"/>
<dbReference type="InterPro" id="IPR007219">
    <property type="entry name" value="XnlR_reg_dom"/>
</dbReference>
<dbReference type="CDD" id="cd12148">
    <property type="entry name" value="fungal_TF_MHR"/>
    <property type="match status" value="1"/>
</dbReference>
<evidence type="ECO:0000259" key="4">
    <source>
        <dbReference type="SMART" id="SM00906"/>
    </source>
</evidence>
<keyword evidence="2" id="KW-0539">Nucleus</keyword>
<keyword evidence="6" id="KW-1185">Reference proteome</keyword>
<evidence type="ECO:0000313" key="5">
    <source>
        <dbReference type="EMBL" id="CAK5281656.1"/>
    </source>
</evidence>
<comment type="caution">
    <text evidence="5">The sequence shown here is derived from an EMBL/GenBank/DDBJ whole genome shotgun (WGS) entry which is preliminary data.</text>
</comment>
<dbReference type="InterPro" id="IPR050613">
    <property type="entry name" value="Sec_Metabolite_Reg"/>
</dbReference>
<dbReference type="Proteomes" id="UP001295794">
    <property type="component" value="Unassembled WGS sequence"/>
</dbReference>
<evidence type="ECO:0000256" key="2">
    <source>
        <dbReference type="ARBA" id="ARBA00023242"/>
    </source>
</evidence>
<feature type="region of interest" description="Disordered" evidence="3">
    <location>
        <begin position="469"/>
        <end position="497"/>
    </location>
</feature>
<proteinExistence type="predicted"/>
<dbReference type="EMBL" id="CAVNYO010000444">
    <property type="protein sequence ID" value="CAK5281656.1"/>
    <property type="molecule type" value="Genomic_DNA"/>
</dbReference>
<dbReference type="GO" id="GO:0006351">
    <property type="term" value="P:DNA-templated transcription"/>
    <property type="evidence" value="ECO:0007669"/>
    <property type="project" value="InterPro"/>
</dbReference>